<proteinExistence type="predicted"/>
<dbReference type="Proteomes" id="UP001219355">
    <property type="component" value="Chromosome 5"/>
</dbReference>
<protein>
    <submittedName>
        <fullName evidence="1">Uncharacterized protein</fullName>
    </submittedName>
</protein>
<gene>
    <name evidence="1" type="ORF">PRK78_007393</name>
</gene>
<accession>A0AAF0DRY4</accession>
<dbReference type="AlphaFoldDB" id="A0AAF0DRY4"/>
<reference evidence="1" key="1">
    <citation type="submission" date="2023-03" db="EMBL/GenBank/DDBJ databases">
        <title>Emydomyces testavorans Genome Sequence.</title>
        <authorList>
            <person name="Hoyer L."/>
        </authorList>
    </citation>
    <scope>NUCLEOTIDE SEQUENCE</scope>
    <source>
        <strain evidence="1">16-2883</strain>
    </source>
</reference>
<keyword evidence="2" id="KW-1185">Reference proteome</keyword>
<dbReference type="EMBL" id="CP120631">
    <property type="protein sequence ID" value="WEW61895.1"/>
    <property type="molecule type" value="Genomic_DNA"/>
</dbReference>
<organism evidence="1 2">
    <name type="scientific">Emydomyces testavorans</name>
    <dbReference type="NCBI Taxonomy" id="2070801"/>
    <lineage>
        <taxon>Eukaryota</taxon>
        <taxon>Fungi</taxon>
        <taxon>Dikarya</taxon>
        <taxon>Ascomycota</taxon>
        <taxon>Pezizomycotina</taxon>
        <taxon>Eurotiomycetes</taxon>
        <taxon>Eurotiomycetidae</taxon>
        <taxon>Onygenales</taxon>
        <taxon>Nannizziopsiaceae</taxon>
        <taxon>Emydomyces</taxon>
    </lineage>
</organism>
<evidence type="ECO:0000313" key="1">
    <source>
        <dbReference type="EMBL" id="WEW61895.1"/>
    </source>
</evidence>
<evidence type="ECO:0000313" key="2">
    <source>
        <dbReference type="Proteomes" id="UP001219355"/>
    </source>
</evidence>
<name>A0AAF0DRY4_9EURO</name>
<sequence>MEKRYIALTVLELSNPPLPKRRVLAIKVKKADDFQESKISMMDYAAEIGLKTFTSIEVYIVPCPRETGCDLAVSVMPLVPGRTLKEVWLTLNKSMRCSLAQQLCEQLMIEGHHNTLHWAGALSVFSPILIGAPGSSQIQNTTGGRLDERNAKTLSPTLRGRHSKAFVLTHGHLDPEKVIVVKNTDDSVVASGILDW</sequence>